<protein>
    <recommendedName>
        <fullName evidence="4">Lipoprotein</fullName>
    </recommendedName>
</protein>
<evidence type="ECO:0000256" key="1">
    <source>
        <dbReference type="SAM" id="SignalP"/>
    </source>
</evidence>
<feature type="signal peptide" evidence="1">
    <location>
        <begin position="1"/>
        <end position="22"/>
    </location>
</feature>
<evidence type="ECO:0000313" key="3">
    <source>
        <dbReference type="Proteomes" id="UP000030652"/>
    </source>
</evidence>
<sequence>MKIRNMLLILLPVLLFACTALKSVEKLTDEELVDRYYKTDLNLYMIKRAALKSNPSNYSGVSGSAGSGYSKDSEKIKKIEGKLEIMKQEMNKRGYMP</sequence>
<dbReference type="EMBL" id="JRYO01000163">
    <property type="protein sequence ID" value="KHE91907.1"/>
    <property type="molecule type" value="Genomic_DNA"/>
</dbReference>
<evidence type="ECO:0000313" key="2">
    <source>
        <dbReference type="EMBL" id="KHE91907.1"/>
    </source>
</evidence>
<reference evidence="2 3" key="1">
    <citation type="submission" date="2014-10" db="EMBL/GenBank/DDBJ databases">
        <title>Draft genome of anammox bacterium scalindua brodae, obtained using differential coverage binning of sequence data from two enrichment reactors.</title>
        <authorList>
            <person name="Speth D.R."/>
            <person name="Russ L."/>
            <person name="Kartal B."/>
            <person name="Op den Camp H.J."/>
            <person name="Dutilh B.E."/>
            <person name="Jetten M.S."/>
        </authorList>
    </citation>
    <scope>NUCLEOTIDE SEQUENCE [LARGE SCALE GENOMIC DNA]</scope>
    <source>
        <strain evidence="2">RU1</strain>
    </source>
</reference>
<name>A0A0B0EFN1_9BACT</name>
<dbReference type="PROSITE" id="PS51257">
    <property type="entry name" value="PROKAR_LIPOPROTEIN"/>
    <property type="match status" value="1"/>
</dbReference>
<keyword evidence="1" id="KW-0732">Signal</keyword>
<feature type="chain" id="PRO_5002054257" description="Lipoprotein" evidence="1">
    <location>
        <begin position="23"/>
        <end position="97"/>
    </location>
</feature>
<proteinExistence type="predicted"/>
<dbReference type="Proteomes" id="UP000030652">
    <property type="component" value="Unassembled WGS sequence"/>
</dbReference>
<comment type="caution">
    <text evidence="2">The sequence shown here is derived from an EMBL/GenBank/DDBJ whole genome shotgun (WGS) entry which is preliminary data.</text>
</comment>
<accession>A0A0B0EFN1</accession>
<dbReference type="AlphaFoldDB" id="A0A0B0EFN1"/>
<evidence type="ECO:0008006" key="4">
    <source>
        <dbReference type="Google" id="ProtNLM"/>
    </source>
</evidence>
<gene>
    <name evidence="2" type="ORF">SCABRO_02344</name>
</gene>
<organism evidence="2 3">
    <name type="scientific">Candidatus Scalindua brodae</name>
    <dbReference type="NCBI Taxonomy" id="237368"/>
    <lineage>
        <taxon>Bacteria</taxon>
        <taxon>Pseudomonadati</taxon>
        <taxon>Planctomycetota</taxon>
        <taxon>Candidatus Brocadiia</taxon>
        <taxon>Candidatus Brocadiales</taxon>
        <taxon>Candidatus Scalinduaceae</taxon>
        <taxon>Candidatus Scalindua</taxon>
    </lineage>
</organism>